<evidence type="ECO:0000256" key="1">
    <source>
        <dbReference type="ARBA" id="ARBA00004123"/>
    </source>
</evidence>
<dbReference type="Ensembl" id="ENSACLT00000020920.2">
    <property type="protein sequence ID" value="ENSACLP00000020447.2"/>
    <property type="gene ID" value="ENSACLG00000013881.2"/>
</dbReference>
<reference evidence="17" key="2">
    <citation type="submission" date="2023-03" db="EMBL/GenBank/DDBJ databases">
        <authorList>
            <consortium name="Wellcome Sanger Institute Data Sharing"/>
        </authorList>
    </citation>
    <scope>NUCLEOTIDE SEQUENCE [LARGE SCALE GENOMIC DNA]</scope>
</reference>
<evidence type="ECO:0000313" key="16">
    <source>
        <dbReference type="Ensembl" id="ENSACLP00000020447.2"/>
    </source>
</evidence>
<gene>
    <name evidence="16" type="primary">PAX3</name>
</gene>
<dbReference type="GO" id="GO:0009653">
    <property type="term" value="P:anatomical structure morphogenesis"/>
    <property type="evidence" value="ECO:0007669"/>
    <property type="project" value="UniProtKB-ARBA"/>
</dbReference>
<reference evidence="16 17" key="1">
    <citation type="submission" date="2018-05" db="EMBL/GenBank/DDBJ databases">
        <authorList>
            <person name="Datahose"/>
        </authorList>
    </citation>
    <scope>NUCLEOTIDE SEQUENCE</scope>
</reference>
<keyword evidence="10 11" id="KW-0539">Nucleus</keyword>
<feature type="region of interest" description="Disordered" evidence="13">
    <location>
        <begin position="162"/>
        <end position="226"/>
    </location>
</feature>
<evidence type="ECO:0000256" key="13">
    <source>
        <dbReference type="SAM" id="MobiDB-lite"/>
    </source>
</evidence>
<dbReference type="PRINTS" id="PR00027">
    <property type="entry name" value="PAIREDBOX"/>
</dbReference>
<dbReference type="Pfam" id="PF00292">
    <property type="entry name" value="PAX"/>
    <property type="match status" value="1"/>
</dbReference>
<dbReference type="GeneTree" id="ENSGT00940000156504"/>
<dbReference type="InterPro" id="IPR001523">
    <property type="entry name" value="Paired_dom"/>
</dbReference>
<evidence type="ECO:0000259" key="14">
    <source>
        <dbReference type="PROSITE" id="PS50071"/>
    </source>
</evidence>
<keyword evidence="3" id="KW-0217">Developmental protein</keyword>
<dbReference type="GO" id="GO:0000978">
    <property type="term" value="F:RNA polymerase II cis-regulatory region sequence-specific DNA binding"/>
    <property type="evidence" value="ECO:0007669"/>
    <property type="project" value="TreeGrafter"/>
</dbReference>
<reference evidence="16" key="3">
    <citation type="submission" date="2025-08" db="UniProtKB">
        <authorList>
            <consortium name="Ensembl"/>
        </authorList>
    </citation>
    <scope>IDENTIFICATION</scope>
</reference>
<evidence type="ECO:0000256" key="6">
    <source>
        <dbReference type="ARBA" id="ARBA00023015"/>
    </source>
</evidence>
<evidence type="ECO:0000256" key="8">
    <source>
        <dbReference type="ARBA" id="ARBA00023155"/>
    </source>
</evidence>
<comment type="similarity">
    <text evidence="2">Belongs to the paired homeobox family.</text>
</comment>
<dbReference type="InterPro" id="IPR009057">
    <property type="entry name" value="Homeodomain-like_sf"/>
</dbReference>
<evidence type="ECO:0000256" key="11">
    <source>
        <dbReference type="PROSITE-ProRule" id="PRU00108"/>
    </source>
</evidence>
<dbReference type="FunFam" id="1.10.10.10:FF:000031">
    <property type="entry name" value="Paired box protein Pax-7"/>
    <property type="match status" value="1"/>
</dbReference>
<dbReference type="FunFam" id="1.10.10.60:FF:000710">
    <property type="entry name" value="Paired box 7a"/>
    <property type="match status" value="1"/>
</dbReference>
<feature type="domain" description="Paired" evidence="15">
    <location>
        <begin position="34"/>
        <end position="161"/>
    </location>
</feature>
<keyword evidence="8 11" id="KW-0371">Homeobox</keyword>
<dbReference type="InterPro" id="IPR022106">
    <property type="entry name" value="Pax7_C"/>
</dbReference>
<dbReference type="SUPFAM" id="SSF46689">
    <property type="entry name" value="Homeodomain-like"/>
    <property type="match status" value="2"/>
</dbReference>
<reference evidence="16" key="4">
    <citation type="submission" date="2025-09" db="UniProtKB">
        <authorList>
            <consortium name="Ensembl"/>
        </authorList>
    </citation>
    <scope>IDENTIFICATION</scope>
</reference>
<feature type="domain" description="Homeobox" evidence="14">
    <location>
        <begin position="218"/>
        <end position="265"/>
    </location>
</feature>
<dbReference type="Pfam" id="PF12360">
    <property type="entry name" value="Pax7"/>
    <property type="match status" value="1"/>
</dbReference>
<dbReference type="InterPro" id="IPR043182">
    <property type="entry name" value="PAIRED_DNA-bd_dom"/>
</dbReference>
<accession>A0A3P8PTU5</accession>
<evidence type="ECO:0000256" key="4">
    <source>
        <dbReference type="ARBA" id="ARBA00022724"/>
    </source>
</evidence>
<dbReference type="PROSITE" id="PS51057">
    <property type="entry name" value="PAIRED_2"/>
    <property type="match status" value="1"/>
</dbReference>
<dbReference type="Gene3D" id="1.10.10.60">
    <property type="entry name" value="Homeodomain-like"/>
    <property type="match status" value="1"/>
</dbReference>
<dbReference type="PROSITE" id="PS50071">
    <property type="entry name" value="HOMEOBOX_2"/>
    <property type="match status" value="1"/>
</dbReference>
<proteinExistence type="inferred from homology"/>
<organism evidence="16 17">
    <name type="scientific">Astatotilapia calliptera</name>
    <name type="common">Eastern happy</name>
    <name type="synonym">Chromis callipterus</name>
    <dbReference type="NCBI Taxonomy" id="8154"/>
    <lineage>
        <taxon>Eukaryota</taxon>
        <taxon>Metazoa</taxon>
        <taxon>Chordata</taxon>
        <taxon>Craniata</taxon>
        <taxon>Vertebrata</taxon>
        <taxon>Euteleostomi</taxon>
        <taxon>Actinopterygii</taxon>
        <taxon>Neopterygii</taxon>
        <taxon>Teleostei</taxon>
        <taxon>Neoteleostei</taxon>
        <taxon>Acanthomorphata</taxon>
        <taxon>Ovalentaria</taxon>
        <taxon>Cichlomorphae</taxon>
        <taxon>Cichliformes</taxon>
        <taxon>Cichlidae</taxon>
        <taxon>African cichlids</taxon>
        <taxon>Pseudocrenilabrinae</taxon>
        <taxon>Haplochromini</taxon>
        <taxon>Astatotilapia</taxon>
    </lineage>
</organism>
<feature type="compositionally biased region" description="Basic and acidic residues" evidence="13">
    <location>
        <begin position="175"/>
        <end position="191"/>
    </location>
</feature>
<dbReference type="PANTHER" id="PTHR45636:SF17">
    <property type="entry name" value="PAIRED BOX PROTEIN PAX-3"/>
    <property type="match status" value="1"/>
</dbReference>
<keyword evidence="17" id="KW-1185">Reference proteome</keyword>
<keyword evidence="4" id="KW-0563">Paired box</keyword>
<dbReference type="InterPro" id="IPR043565">
    <property type="entry name" value="PAX_fam"/>
</dbReference>
<dbReference type="CDD" id="cd00131">
    <property type="entry name" value="PAX"/>
    <property type="match status" value="1"/>
</dbReference>
<keyword evidence="9" id="KW-0804">Transcription</keyword>
<evidence type="ECO:0000256" key="3">
    <source>
        <dbReference type="ARBA" id="ARBA00022473"/>
    </source>
</evidence>
<dbReference type="AlphaFoldDB" id="A0A3P8PTU5"/>
<dbReference type="GO" id="GO:0000981">
    <property type="term" value="F:DNA-binding transcription factor activity, RNA polymerase II-specific"/>
    <property type="evidence" value="ECO:0007669"/>
    <property type="project" value="TreeGrafter"/>
</dbReference>
<dbReference type="InterPro" id="IPR036388">
    <property type="entry name" value="WH-like_DNA-bd_sf"/>
</dbReference>
<feature type="DNA-binding region" description="Homeobox" evidence="11">
    <location>
        <begin position="220"/>
        <end position="266"/>
    </location>
</feature>
<keyword evidence="6" id="KW-0805">Transcription regulation</keyword>
<dbReference type="InterPro" id="IPR001356">
    <property type="entry name" value="HD"/>
</dbReference>
<dbReference type="PANTHER" id="PTHR45636">
    <property type="entry name" value="PAIRED BOX PROTEIN PAX-6-RELATED-RELATED"/>
    <property type="match status" value="1"/>
</dbReference>
<dbReference type="STRING" id="8154.ENSACLP00000020447"/>
<dbReference type="FunFam" id="1.10.10.10:FF:000080">
    <property type="entry name" value="paired box protein Pax-3 isoform X2"/>
    <property type="match status" value="1"/>
</dbReference>
<evidence type="ECO:0000256" key="12">
    <source>
        <dbReference type="RuleBase" id="RU000682"/>
    </source>
</evidence>
<sequence>MTALAGSIPRMMRPSLTQNYPRSGFPLEVSTPLGQGRVNQLGGVFINGRPLPNHIRHKIVEMAHHGIRPCVISRQLRVSHGCVSKILCRYQETGSIRPGAIGGSKPKQGTSPDVERRIEEYKRENPGMFSWEIRDKLLKDGICDRNNVPSVSAISRIMRSKFGGKGDEEEDEDEIEKKELEDNERRAKHSIEGILGDRSSHSDEGSDVESEPDLPLKRKQRRSRTTFTAEQLEELERAFERTHYPDIYTREELAQRAKLTEARVQYRSLKSAWRICYSFNFTFRHPNHFSQTMFTLTPSFLLPVVSEPPSTVHRPQPLPPSSGHQASGGQGEGGSAYCLASGRHSFSGYSDSFVSPGAPTNPMNASIGNGLSPQVMGLLNPGGVPHQPQSDYAISPLTGGLEPPAGMAASCSQRMDHIKGLEGLTSVPSMSALPSLPSSQSYCPPSYSSPGYTVDHVASYQYSQYGQSKIGSFPSTNGKKNALVHTGRR</sequence>
<dbReference type="PROSITE" id="PS00034">
    <property type="entry name" value="PAIRED_1"/>
    <property type="match status" value="1"/>
</dbReference>
<dbReference type="Gene3D" id="1.10.10.10">
    <property type="entry name" value="Winged helix-like DNA-binding domain superfamily/Winged helix DNA-binding domain"/>
    <property type="match status" value="2"/>
</dbReference>
<protein>
    <recommendedName>
        <fullName evidence="18">Paired box 3b</fullName>
    </recommendedName>
</protein>
<keyword evidence="5" id="KW-0524">Neurogenesis</keyword>
<dbReference type="SMART" id="SM00389">
    <property type="entry name" value="HOX"/>
    <property type="match status" value="1"/>
</dbReference>
<evidence type="ECO:0000256" key="10">
    <source>
        <dbReference type="ARBA" id="ARBA00023242"/>
    </source>
</evidence>
<evidence type="ECO:0000313" key="17">
    <source>
        <dbReference type="Proteomes" id="UP000265100"/>
    </source>
</evidence>
<dbReference type="SMART" id="SM00351">
    <property type="entry name" value="PAX"/>
    <property type="match status" value="1"/>
</dbReference>
<evidence type="ECO:0008006" key="18">
    <source>
        <dbReference type="Google" id="ProtNLM"/>
    </source>
</evidence>
<comment type="subcellular location">
    <subcellularLocation>
        <location evidence="1 11 12">Nucleus</location>
    </subcellularLocation>
</comment>
<dbReference type="Pfam" id="PF00046">
    <property type="entry name" value="Homeodomain"/>
    <property type="match status" value="1"/>
</dbReference>
<keyword evidence="7 11" id="KW-0238">DNA-binding</keyword>
<evidence type="ECO:0000259" key="15">
    <source>
        <dbReference type="PROSITE" id="PS51057"/>
    </source>
</evidence>
<dbReference type="CDD" id="cd00086">
    <property type="entry name" value="homeodomain"/>
    <property type="match status" value="1"/>
</dbReference>
<feature type="region of interest" description="Disordered" evidence="13">
    <location>
        <begin position="307"/>
        <end position="334"/>
    </location>
</feature>
<dbReference type="Bgee" id="ENSACLG00000013881">
    <property type="expression patterns" value="Expressed in muscle tissue and 3 other cell types or tissues"/>
</dbReference>
<evidence type="ECO:0000256" key="7">
    <source>
        <dbReference type="ARBA" id="ARBA00023125"/>
    </source>
</evidence>
<dbReference type="GO" id="GO:0007399">
    <property type="term" value="P:nervous system development"/>
    <property type="evidence" value="ECO:0007669"/>
    <property type="project" value="UniProtKB-KW"/>
</dbReference>
<dbReference type="GO" id="GO:0005634">
    <property type="term" value="C:nucleus"/>
    <property type="evidence" value="ECO:0007669"/>
    <property type="project" value="UniProtKB-SubCell"/>
</dbReference>
<evidence type="ECO:0000256" key="9">
    <source>
        <dbReference type="ARBA" id="ARBA00023163"/>
    </source>
</evidence>
<dbReference type="Proteomes" id="UP000265100">
    <property type="component" value="Chromosome 14"/>
</dbReference>
<evidence type="ECO:0000256" key="2">
    <source>
        <dbReference type="ARBA" id="ARBA00005733"/>
    </source>
</evidence>
<name>A0A3P8PTU5_ASTCA</name>
<evidence type="ECO:0000256" key="5">
    <source>
        <dbReference type="ARBA" id="ARBA00022902"/>
    </source>
</evidence>